<organism evidence="3 4">
    <name type="scientific">Natrarchaeobius chitinivorans</name>
    <dbReference type="NCBI Taxonomy" id="1679083"/>
    <lineage>
        <taxon>Archaea</taxon>
        <taxon>Methanobacteriati</taxon>
        <taxon>Methanobacteriota</taxon>
        <taxon>Stenosarchaea group</taxon>
        <taxon>Halobacteria</taxon>
        <taxon>Halobacteriales</taxon>
        <taxon>Natrialbaceae</taxon>
        <taxon>Natrarchaeobius</taxon>
    </lineage>
</organism>
<sequence>MSGARVSVGLIAVVMVTSVLALPLLGGGLGGFTEEGSDGAETQSVPNELETADSGLATEASHQPDAAATGSELELVSMDGAEPTSASLAQEREDALEAGVEEGIELAQAQGVEVSQEQRTAALEGASEFVAQYQEADVEQVQEATKGAVHGSLMGTGATDDEPAVGMEDDAAVETDDEDGTERLRGAVGGAVGGALSQHQTVEASQMQSAAWGATHGALAQEQRVTVEQIQVASFGAAAGAASEAGETDVERKPKIQEAAQGAAYGALEQYQKITVEQRQQVTLEHVQHAAAGASAGALEGSSVVAHEQEQLVEVEQHQRVDVKQVQKAAAGAAKGALVQKQQVTIEQTQAAARGAGKGSLIQVQSVRIEQVQRISIAAIQQASFGSAKGAIQQSQEATVEQIQYAAIGGAQGTLVQHQEVSITQIQYAATGASKGAVESAVQRQIVEVEQIQAAAWGAGEGAVLQTQVVDVTQVQQLARGASSGVLVQHQEATVTQLQAAARSACAETARAIQYQRISVTQLQILTQETAADATAYAVDEGTDDETRLVQFVEVDVVQKLEAIEELEGTATISFADQESDGESVVVDDVSLSEGGFVAVYDGADVSVDPDGIRGVSDSLEPGEHEDVEIPLDEPLGESGPLVAVVHHDTSGDETFRYAETDGTEDEPYVADGGGPVLDGAFVTLEEEEPDDPVDDPDEPADEPEVSLSVSNQTGDGETLTVDEANASVAYALAVTDEDGDERGETDPFEAGEPVENETVDLEPPLEDDAVLEVAVVSTDDDGTLANETIEYTLEEPVEELSVEYVDCTELEVTGTLEDGDSLVPRTLWYDSVGPGDTVFPGVTAGEEIDAPFTGTVVMTVGEEYDVERVDDETVVLEVPDEGAFGSFVVPWFDPADDAEEQLASPPPELDCGDEIQPDEPTIDVEDVEWTGSFDVTFSYDNPNDAALTGGEFVEGTTDDEPVDLEPGADEFTVAWTPEDDDERLVWEVPMENFGYDEPISAETESAGEYDAPGTADVEFVDCSRAEVTGSYEDGETVIVATGFYESGGFGNTMGEYALSVGDDVDAPFEGTIVFEIGDEHAITETDEGAIVEVPAGEFGAAITGISSPEATPGSIDYPNPDASACLEEIRPALPAIDVQETTPTDEGIDVTFEYDNPNDASLAVLSSFVEGSTDDEPVDVLSADGGAFTVTWTPATDDERLVWEIDMSNYDYEPTDWPVAETATAGEIDPQDPEPAEEEPTSPDETDDEQPESAADEPSEPGADDLIGDDAENGDGLEGDDDPIENGGDPVDGDAENGDDPAGDADTGDDPAGDADTGDDPAGDADTGDDPAGDADTGDDPAGDADTGDDSAGGDGDALENELEGQAESQNAGDEPESDDGLEGGNDQTQPAASNDESAAEPAAGSE</sequence>
<dbReference type="Proteomes" id="UP000281431">
    <property type="component" value="Unassembled WGS sequence"/>
</dbReference>
<feature type="compositionally biased region" description="Acidic residues" evidence="1">
    <location>
        <begin position="1292"/>
        <end position="1350"/>
    </location>
</feature>
<protein>
    <recommendedName>
        <fullName evidence="2">DUF7282 domain-containing protein</fullName>
    </recommendedName>
</protein>
<reference evidence="3 4" key="1">
    <citation type="submission" date="2018-10" db="EMBL/GenBank/DDBJ databases">
        <title>Natrarchaeobius chitinivorans gen. nov., sp. nov., and Natrarchaeobius haloalkaliphilus sp. nov., alkaliphilic, chitin-utilizing haloarchaea from hypersaline alkaline lakes.</title>
        <authorList>
            <person name="Sorokin D.Y."/>
            <person name="Elcheninov A.G."/>
            <person name="Kostrikina N.A."/>
            <person name="Bale N.J."/>
            <person name="Sinninghe Damste J.S."/>
            <person name="Khijniak T.V."/>
            <person name="Kublanov I.V."/>
            <person name="Toshchakov S.V."/>
        </authorList>
    </citation>
    <scope>NUCLEOTIDE SEQUENCE [LARGE SCALE GENOMIC DNA]</scope>
    <source>
        <strain evidence="3 4">AArcht7</strain>
    </source>
</reference>
<keyword evidence="4" id="KW-1185">Reference proteome</keyword>
<accession>A0A3N6PQ48</accession>
<feature type="region of interest" description="Disordered" evidence="1">
    <location>
        <begin position="1227"/>
        <end position="1408"/>
    </location>
</feature>
<comment type="caution">
    <text evidence="3">The sequence shown here is derived from an EMBL/GenBank/DDBJ whole genome shotgun (WGS) entry which is preliminary data.</text>
</comment>
<evidence type="ECO:0000256" key="1">
    <source>
        <dbReference type="SAM" id="MobiDB-lite"/>
    </source>
</evidence>
<gene>
    <name evidence="3" type="ORF">EA472_07890</name>
</gene>
<evidence type="ECO:0000313" key="3">
    <source>
        <dbReference type="EMBL" id="RQH01356.1"/>
    </source>
</evidence>
<dbReference type="Pfam" id="PF23951">
    <property type="entry name" value="DUF7282"/>
    <property type="match status" value="1"/>
</dbReference>
<feature type="compositionally biased region" description="Acidic residues" evidence="1">
    <location>
        <begin position="1230"/>
        <end position="1285"/>
    </location>
</feature>
<feature type="region of interest" description="Disordered" evidence="1">
    <location>
        <begin position="688"/>
        <end position="718"/>
    </location>
</feature>
<name>A0A3N6PQ48_NATCH</name>
<proteinExistence type="predicted"/>
<feature type="domain" description="DUF7282" evidence="2">
    <location>
        <begin position="571"/>
        <end position="684"/>
    </location>
</feature>
<dbReference type="InterPro" id="IPR055706">
    <property type="entry name" value="Slg1/2_DUF7282"/>
</dbReference>
<evidence type="ECO:0000259" key="2">
    <source>
        <dbReference type="Pfam" id="PF23951"/>
    </source>
</evidence>
<dbReference type="EMBL" id="REFZ01000004">
    <property type="protein sequence ID" value="RQH01356.1"/>
    <property type="molecule type" value="Genomic_DNA"/>
</dbReference>
<dbReference type="OrthoDB" id="325633at2157"/>
<feature type="compositionally biased region" description="Acidic residues" evidence="1">
    <location>
        <begin position="688"/>
        <end position="705"/>
    </location>
</feature>
<evidence type="ECO:0000313" key="4">
    <source>
        <dbReference type="Proteomes" id="UP000281431"/>
    </source>
</evidence>
<feature type="compositionally biased region" description="Polar residues" evidence="1">
    <location>
        <begin position="1387"/>
        <end position="1398"/>
    </location>
</feature>